<dbReference type="SMART" id="SM00889">
    <property type="entry name" value="EFG_IV"/>
    <property type="match status" value="1"/>
</dbReference>
<dbReference type="PRINTS" id="PR00206">
    <property type="entry name" value="CONNEXIN"/>
</dbReference>
<evidence type="ECO:0000259" key="20">
    <source>
        <dbReference type="SMART" id="SM01089"/>
    </source>
</evidence>
<dbReference type="InterPro" id="IPR019570">
    <property type="entry name" value="Connexin_CCC"/>
</dbReference>
<dbReference type="SMART" id="SM00037">
    <property type="entry name" value="CNX"/>
    <property type="match status" value="1"/>
</dbReference>
<evidence type="ECO:0000259" key="19">
    <source>
        <dbReference type="SMART" id="SM00889"/>
    </source>
</evidence>
<keyword evidence="9" id="KW-0965">Cell junction</keyword>
<dbReference type="FunFam" id="2.40.30.10:FF:000029">
    <property type="entry name" value="116 kDa U5 small nuclear ribonucleoprotein component"/>
    <property type="match status" value="1"/>
</dbReference>
<feature type="non-terminal residue" evidence="21">
    <location>
        <position position="1362"/>
    </location>
</feature>
<evidence type="ECO:0000256" key="3">
    <source>
        <dbReference type="ARBA" id="ARBA00004651"/>
    </source>
</evidence>
<dbReference type="CDD" id="cd04090">
    <property type="entry name" value="EF2_II_snRNP"/>
    <property type="match status" value="1"/>
</dbReference>
<protein>
    <recommendedName>
        <fullName evidence="15">Gap junction protein</fullName>
    </recommendedName>
</protein>
<feature type="domain" description="Translation elongation factor EFG/EF2" evidence="19">
    <location>
        <begin position="322"/>
        <end position="443"/>
    </location>
</feature>
<dbReference type="GO" id="GO:0005525">
    <property type="term" value="F:GTP binding"/>
    <property type="evidence" value="ECO:0007669"/>
    <property type="project" value="UniProtKB-KW"/>
</dbReference>
<evidence type="ECO:0000313" key="22">
    <source>
        <dbReference type="Proteomes" id="UP000736164"/>
    </source>
</evidence>
<dbReference type="InterPro" id="IPR035655">
    <property type="entry name" value="U5-116kDa_C"/>
</dbReference>
<dbReference type="InterPro" id="IPR013092">
    <property type="entry name" value="Connexin_N"/>
</dbReference>
<dbReference type="GO" id="GO:0003924">
    <property type="term" value="F:GTPase activity"/>
    <property type="evidence" value="ECO:0007669"/>
    <property type="project" value="TreeGrafter"/>
</dbReference>
<keyword evidence="22" id="KW-1185">Reference proteome</keyword>
<dbReference type="Gene3D" id="2.40.30.10">
    <property type="entry name" value="Translation factors"/>
    <property type="match status" value="1"/>
</dbReference>
<accession>A0A8J7T6R3</accession>
<dbReference type="SUPFAM" id="SSF50447">
    <property type="entry name" value="Translation proteins"/>
    <property type="match status" value="1"/>
</dbReference>
<dbReference type="InterPro" id="IPR005517">
    <property type="entry name" value="Transl_elong_EFG/EF2_IV"/>
</dbReference>
<dbReference type="Gene3D" id="3.30.70.240">
    <property type="match status" value="1"/>
</dbReference>
<dbReference type="InterPro" id="IPR009000">
    <property type="entry name" value="Transl_B-barrel_sf"/>
</dbReference>
<dbReference type="InterPro" id="IPR017990">
    <property type="entry name" value="Connexin_CS"/>
</dbReference>
<comment type="similarity">
    <text evidence="15">Belongs to the connexin family.</text>
</comment>
<sequence length="1362" mass="149171">MCVQHIPSPQGGAKNKIEHSYTGGLDSDLGEAMAECDPDGPLMCHTTKMYSTEDGVQFHAFGRVLSGTIHAGQPVKVLGENYTLEDEEDSQICTVGRLWISVARYQIEVNRVPAGNWLLIEGCDQPIVKTATITEPRGNEDAQIFRPLKFNTASVIKIAVEPVNPSELPKMLDGLRKVNKSYPSLTTKVEESGEHVILGTGELYLDCVMHDLRKMYSEIDIKASGAPYSPDRGSALAGLSGTGLKKLCVGAVGQAESLCGDSVGFLSLSRVSGVADPVVTFCETVVETSSLKCFAETPNKKNKITMIAEPLEKGLAEDIENEVVQISWNRKKLGEFFQTKYDWDLLAARSIWAFGPDATGPNILVDDTLPSEVDKALLGSVKDSIVQGFQWGTREGPLCDEPIRNVKFKILDAVIAQEPLHRGGGQIIPTARRVVYSAFLMATPRLMEPYYFVEVQAPADCVSAVYTVLARRRGHVTQDAPIPGSPLYTIKAFIPAIDSFGFETDLRTHTQGQAFALSVFHHWQIVPGDPLDKSIVIRPLEPQPAPHLAREFMIKTRRRKGLSEDVSISKFFDDPMLLELAKQDVVLNYPMDGPVLYTAEAPQDTDLPCDLRGLWTCFPEETWTRCSHTLPGSLEEGVLLSMLIAAVQAELNGAWSCECNLWTFAIYSQGQSLPGSGCCGSPDSESVSLRSRVGSETGGRGHRWKPLGSVFETCENQPREPQTGGFRVLSFLIRDKDSVLPVLPLYDLFLLVYLPTLTSVSQSRGPSGTDPHPHTSECEFHTLRISGRFPEGDEAKGSKAVSHSVSLEAVSVLEALLSAVRPAGNAGLGGNQKPGDRTLGLGSRKLSTVAAGMRKTRDKAHDKHGTGDKREWSRQAELVWVPGHQNNPEGGESREESERKAICVRRVPESAAPPAASPRGSASLPRPAAAAAMSWSFLTRLLEEIHNHSTFVGKLWLTVLIVFRIVLTAVGGESIYYDEQSKFVCNTGQPGCENVCYDAFAPLSHVRFWVFQIIVVSTPSLLYLCYAINKIARLEEGKGAAGGGGFGSRKPRGKMFLGRRQHRGIEEAEDDHEEDPMIYEEPEMESRSEATPRGKAKTRHDGRHRIKEDGLMKIYVLQLLARVFQCNSKPCPHKVDCFVSRPTEKSIFLRIMYGVTGLCLTLNVWEMLHLGFGSMCDILRSRQSPPEEDEYQMSSVGAGGTGVAETEAATGGYSSYPFTWNAPSAPPGYNIVVKPEQIQYTDLSNAKMACKQNKANIAHEEQQQFGSNEDNFPTAEPRDSLQKEIHEVHEGLEAALQAYSDQHHHGGPRGHHPHPNIPGSHGDRRARSGPRHSTKKTGAGDRGGSSSSSNSKSAEAKPSVWI</sequence>
<feature type="compositionally biased region" description="Basic residues" evidence="16">
    <location>
        <begin position="1305"/>
        <end position="1314"/>
    </location>
</feature>
<keyword evidence="13" id="KW-0508">mRNA splicing</keyword>
<keyword evidence="6 15" id="KW-0812">Transmembrane</keyword>
<feature type="domain" description="Connexin N-terminal" evidence="17">
    <location>
        <begin position="974"/>
        <end position="1007"/>
    </location>
</feature>
<keyword evidence="4" id="KW-1003">Cell membrane</keyword>
<dbReference type="FunFam" id="3.30.70.240:FF:000004">
    <property type="entry name" value="116 kDa U5 small nuclear ribonucleoprotein"/>
    <property type="match status" value="1"/>
</dbReference>
<dbReference type="CDD" id="cd04098">
    <property type="entry name" value="eEF2_C_snRNP"/>
    <property type="match status" value="1"/>
</dbReference>
<evidence type="ECO:0000256" key="12">
    <source>
        <dbReference type="ARBA" id="ARBA00023136"/>
    </source>
</evidence>
<evidence type="ECO:0000256" key="6">
    <source>
        <dbReference type="ARBA" id="ARBA00022692"/>
    </source>
</evidence>
<dbReference type="PANTHER" id="PTHR42908">
    <property type="entry name" value="TRANSLATION ELONGATION FACTOR-RELATED"/>
    <property type="match status" value="1"/>
</dbReference>
<dbReference type="InterPro" id="IPR000640">
    <property type="entry name" value="EFG_V-like"/>
</dbReference>
<dbReference type="Pfam" id="PF14492">
    <property type="entry name" value="EFG_III"/>
    <property type="match status" value="1"/>
</dbReference>
<evidence type="ECO:0000256" key="7">
    <source>
        <dbReference type="ARBA" id="ARBA00022741"/>
    </source>
</evidence>
<evidence type="ECO:0000256" key="11">
    <source>
        <dbReference type="ARBA" id="ARBA00023134"/>
    </source>
</evidence>
<comment type="subunit">
    <text evidence="15">A connexon is composed of a hexamer of connexins.</text>
</comment>
<reference evidence="21" key="1">
    <citation type="journal article" date="2021" name="Cell">
        <title>Tracing the genetic footprints of vertebrate landing in non-teleost ray-finned fishes.</title>
        <authorList>
            <person name="Bi X."/>
            <person name="Wang K."/>
            <person name="Yang L."/>
            <person name="Pan H."/>
            <person name="Jiang H."/>
            <person name="Wei Q."/>
            <person name="Fang M."/>
            <person name="Yu H."/>
            <person name="Zhu C."/>
            <person name="Cai Y."/>
            <person name="He Y."/>
            <person name="Gan X."/>
            <person name="Zeng H."/>
            <person name="Yu D."/>
            <person name="Zhu Y."/>
            <person name="Jiang H."/>
            <person name="Qiu Q."/>
            <person name="Yang H."/>
            <person name="Zhang Y.E."/>
            <person name="Wang W."/>
            <person name="Zhu M."/>
            <person name="He S."/>
            <person name="Zhang G."/>
        </authorList>
    </citation>
    <scope>NUCLEOTIDE SEQUENCE</scope>
    <source>
        <strain evidence="21">Allg_001</strain>
    </source>
</reference>
<evidence type="ECO:0000259" key="17">
    <source>
        <dbReference type="SMART" id="SM00037"/>
    </source>
</evidence>
<dbReference type="GO" id="GO:0030623">
    <property type="term" value="F:U5 snRNA binding"/>
    <property type="evidence" value="ECO:0007669"/>
    <property type="project" value="TreeGrafter"/>
</dbReference>
<dbReference type="FunFam" id="3.30.230.10:FF:000009">
    <property type="entry name" value="116 kDa U5 small nuclear ribonucleoprotein component"/>
    <property type="match status" value="1"/>
</dbReference>
<comment type="subcellular location">
    <subcellularLocation>
        <location evidence="2">Cell junction</location>
        <location evidence="2">Gap junction</location>
    </subcellularLocation>
    <subcellularLocation>
        <location evidence="3 15">Cell membrane</location>
        <topology evidence="3 15">Multi-pass membrane protein</topology>
    </subcellularLocation>
    <subcellularLocation>
        <location evidence="1">Nucleus</location>
    </subcellularLocation>
</comment>
<dbReference type="Gene3D" id="3.30.230.10">
    <property type="match status" value="1"/>
</dbReference>
<keyword evidence="10" id="KW-1133">Transmembrane helix</keyword>
<keyword evidence="11" id="KW-0342">GTP-binding</keyword>
<dbReference type="Gene3D" id="1.20.1440.80">
    <property type="entry name" value="Gap junction channel protein cysteine-rich domain"/>
    <property type="match status" value="2"/>
</dbReference>
<feature type="region of interest" description="Disordered" evidence="16">
    <location>
        <begin position="1302"/>
        <end position="1362"/>
    </location>
</feature>
<keyword evidence="14" id="KW-0539">Nucleus</keyword>
<organism evidence="21 22">
    <name type="scientific">Atractosteus spatula</name>
    <name type="common">Alligator gar</name>
    <name type="synonym">Lepisosteus spatula</name>
    <dbReference type="NCBI Taxonomy" id="7917"/>
    <lineage>
        <taxon>Eukaryota</taxon>
        <taxon>Metazoa</taxon>
        <taxon>Chordata</taxon>
        <taxon>Craniata</taxon>
        <taxon>Vertebrata</taxon>
        <taxon>Euteleostomi</taxon>
        <taxon>Actinopterygii</taxon>
        <taxon>Neopterygii</taxon>
        <taxon>Holostei</taxon>
        <taxon>Semionotiformes</taxon>
        <taxon>Lepisosteidae</taxon>
        <taxon>Atractosteus</taxon>
    </lineage>
</organism>
<dbReference type="GO" id="GO:0005829">
    <property type="term" value="C:cytosol"/>
    <property type="evidence" value="ECO:0007669"/>
    <property type="project" value="TreeGrafter"/>
</dbReference>
<comment type="caution">
    <text evidence="21">The sequence shown here is derived from an EMBL/GenBank/DDBJ whole genome shotgun (WGS) entry which is preliminary data.</text>
</comment>
<evidence type="ECO:0000256" key="15">
    <source>
        <dbReference type="RuleBase" id="RU000630"/>
    </source>
</evidence>
<dbReference type="SMART" id="SM00838">
    <property type="entry name" value="EFG_C"/>
    <property type="match status" value="1"/>
</dbReference>
<dbReference type="InterPro" id="IPR004161">
    <property type="entry name" value="EFTu-like_2"/>
</dbReference>
<feature type="non-terminal residue" evidence="21">
    <location>
        <position position="1"/>
    </location>
</feature>
<dbReference type="InterPro" id="IPR041095">
    <property type="entry name" value="EFG_II"/>
</dbReference>
<gene>
    <name evidence="21" type="primary">Eftud2_0</name>
    <name evidence="21" type="ORF">GTO95_0010895</name>
</gene>
<keyword evidence="12" id="KW-0472">Membrane</keyword>
<keyword evidence="5" id="KW-0507">mRNA processing</keyword>
<evidence type="ECO:0000256" key="14">
    <source>
        <dbReference type="ARBA" id="ARBA00023242"/>
    </source>
</evidence>
<feature type="compositionally biased region" description="Basic and acidic residues" evidence="16">
    <location>
        <begin position="859"/>
        <end position="871"/>
    </location>
</feature>
<dbReference type="Pfam" id="PF03764">
    <property type="entry name" value="EFG_IV"/>
    <property type="match status" value="1"/>
</dbReference>
<feature type="domain" description="Elongation factor EFG" evidence="18">
    <location>
        <begin position="445"/>
        <end position="534"/>
    </location>
</feature>
<dbReference type="FunFam" id="3.30.70.870:FF:000002">
    <property type="entry name" value="Translation elongation factor 2"/>
    <property type="match status" value="1"/>
</dbReference>
<evidence type="ECO:0000256" key="9">
    <source>
        <dbReference type="ARBA" id="ARBA00022949"/>
    </source>
</evidence>
<dbReference type="SUPFAM" id="SSF54211">
    <property type="entry name" value="Ribosomal protein S5 domain 2-like"/>
    <property type="match status" value="1"/>
</dbReference>
<dbReference type="EMBL" id="JAAWVO010004104">
    <property type="protein sequence ID" value="MBN3312033.1"/>
    <property type="molecule type" value="Genomic_DNA"/>
</dbReference>
<evidence type="ECO:0000313" key="21">
    <source>
        <dbReference type="EMBL" id="MBN3312033.1"/>
    </source>
</evidence>
<dbReference type="SUPFAM" id="SSF54980">
    <property type="entry name" value="EF-G C-terminal domain-like"/>
    <property type="match status" value="2"/>
</dbReference>
<evidence type="ECO:0000256" key="5">
    <source>
        <dbReference type="ARBA" id="ARBA00022664"/>
    </source>
</evidence>
<evidence type="ECO:0000256" key="16">
    <source>
        <dbReference type="SAM" id="MobiDB-lite"/>
    </source>
</evidence>
<evidence type="ECO:0000256" key="2">
    <source>
        <dbReference type="ARBA" id="ARBA00004610"/>
    </source>
</evidence>
<dbReference type="PROSITE" id="PS00408">
    <property type="entry name" value="CONNEXINS_2"/>
    <property type="match status" value="1"/>
</dbReference>
<evidence type="ECO:0000256" key="10">
    <source>
        <dbReference type="ARBA" id="ARBA00022989"/>
    </source>
</evidence>
<dbReference type="Pfam" id="PF00029">
    <property type="entry name" value="Connexin"/>
    <property type="match status" value="1"/>
</dbReference>
<dbReference type="Gene3D" id="3.30.70.870">
    <property type="entry name" value="Elongation Factor G (Translational Gtpase), domain 3"/>
    <property type="match status" value="1"/>
</dbReference>
<dbReference type="Pfam" id="PF03144">
    <property type="entry name" value="GTP_EFTU_D2"/>
    <property type="match status" value="1"/>
</dbReference>
<dbReference type="CDD" id="cd16264">
    <property type="entry name" value="snRNP_III"/>
    <property type="match status" value="1"/>
</dbReference>
<keyword evidence="7" id="KW-0547">Nucleotide-binding</keyword>
<dbReference type="InterPro" id="IPR038359">
    <property type="entry name" value="Connexin_N_sf"/>
</dbReference>
<feature type="region of interest" description="Disordered" evidence="16">
    <location>
        <begin position="849"/>
        <end position="871"/>
    </location>
</feature>
<dbReference type="CDD" id="cd01683">
    <property type="entry name" value="EF2_IV_snRNP"/>
    <property type="match status" value="1"/>
</dbReference>
<evidence type="ECO:0000256" key="13">
    <source>
        <dbReference type="ARBA" id="ARBA00023187"/>
    </source>
</evidence>
<dbReference type="PANTHER" id="PTHR42908:SF6">
    <property type="entry name" value="116 KDA U5 SMALL NUCLEAR RIBONUCLEOPROTEIN COMPONENT"/>
    <property type="match status" value="1"/>
</dbReference>
<evidence type="ECO:0000259" key="18">
    <source>
        <dbReference type="SMART" id="SM00838"/>
    </source>
</evidence>
<dbReference type="GO" id="GO:0005922">
    <property type="term" value="C:connexin complex"/>
    <property type="evidence" value="ECO:0007669"/>
    <property type="project" value="InterPro"/>
</dbReference>
<comment type="function">
    <text evidence="15">One gap junction consists of a cluster of closely packed pairs of transmembrane channels, the connexons, through which materials of low MW diffuse from one cell to a neighboring cell.</text>
</comment>
<evidence type="ECO:0000256" key="1">
    <source>
        <dbReference type="ARBA" id="ARBA00004123"/>
    </source>
</evidence>
<dbReference type="InterPro" id="IPR000500">
    <property type="entry name" value="Connexin"/>
</dbReference>
<dbReference type="PROSITE" id="PS00407">
    <property type="entry name" value="CONNEXINS_1"/>
    <property type="match status" value="1"/>
</dbReference>
<feature type="region of interest" description="Disordered" evidence="16">
    <location>
        <begin position="1081"/>
        <end position="1102"/>
    </location>
</feature>
<dbReference type="InterPro" id="IPR035647">
    <property type="entry name" value="EFG_III/V"/>
</dbReference>
<evidence type="ECO:0000256" key="8">
    <source>
        <dbReference type="ARBA" id="ARBA00022868"/>
    </source>
</evidence>
<dbReference type="GO" id="GO:0000398">
    <property type="term" value="P:mRNA splicing, via spliceosome"/>
    <property type="evidence" value="ECO:0007669"/>
    <property type="project" value="TreeGrafter"/>
</dbReference>
<proteinExistence type="inferred from homology"/>
<keyword evidence="8 15" id="KW-0303">Gap junction</keyword>
<dbReference type="Pfam" id="PF00679">
    <property type="entry name" value="EFG_C"/>
    <property type="match status" value="1"/>
</dbReference>
<dbReference type="GO" id="GO:0071007">
    <property type="term" value="C:U2-type catalytic step 2 spliceosome"/>
    <property type="evidence" value="ECO:0007669"/>
    <property type="project" value="TreeGrafter"/>
</dbReference>
<dbReference type="InterPro" id="IPR014721">
    <property type="entry name" value="Ribsml_uS5_D2-typ_fold_subgr"/>
</dbReference>
<name>A0A8J7T6R3_ATRSP</name>
<dbReference type="InterPro" id="IPR020568">
    <property type="entry name" value="Ribosomal_Su5_D2-typ_SF"/>
</dbReference>
<dbReference type="GO" id="GO:0007154">
    <property type="term" value="P:cell communication"/>
    <property type="evidence" value="ECO:0007669"/>
    <property type="project" value="InterPro"/>
</dbReference>
<dbReference type="GO" id="GO:0046540">
    <property type="term" value="C:U4/U6 x U5 tri-snRNP complex"/>
    <property type="evidence" value="ECO:0007669"/>
    <property type="project" value="TreeGrafter"/>
</dbReference>
<feature type="domain" description="Connexin cysteine-rich" evidence="20">
    <location>
        <begin position="1110"/>
        <end position="1170"/>
    </location>
</feature>
<evidence type="ECO:0000256" key="4">
    <source>
        <dbReference type="ARBA" id="ARBA00022475"/>
    </source>
</evidence>
<dbReference type="SMART" id="SM01089">
    <property type="entry name" value="Connexin_CCC"/>
    <property type="match status" value="1"/>
</dbReference>
<dbReference type="Proteomes" id="UP000736164">
    <property type="component" value="Unassembled WGS sequence"/>
</dbReference>